<accession>A0ABW3JFV2</accession>
<dbReference type="RefSeq" id="WP_379091520.1">
    <property type="nucleotide sequence ID" value="NZ_JBHTJO010000002.1"/>
</dbReference>
<comment type="similarity">
    <text evidence="2 13">Belongs to the SUA5 family.</text>
</comment>
<dbReference type="GO" id="GO:0061710">
    <property type="term" value="F:L-threonylcarbamoyladenylate synthase"/>
    <property type="evidence" value="ECO:0007669"/>
    <property type="project" value="UniProtKB-EC"/>
</dbReference>
<dbReference type="InterPro" id="IPR038385">
    <property type="entry name" value="Sua5/YwlC_C"/>
</dbReference>
<dbReference type="Pfam" id="PF01300">
    <property type="entry name" value="Sua5_yciO_yrdC"/>
    <property type="match status" value="1"/>
</dbReference>
<dbReference type="InterPro" id="IPR005145">
    <property type="entry name" value="Sua5_C"/>
</dbReference>
<proteinExistence type="inferred from homology"/>
<dbReference type="PROSITE" id="PS51163">
    <property type="entry name" value="YRDC"/>
    <property type="match status" value="1"/>
</dbReference>
<dbReference type="InterPro" id="IPR010923">
    <property type="entry name" value="T(6)A37_SUA5"/>
</dbReference>
<keyword evidence="16" id="KW-1185">Reference proteome</keyword>
<evidence type="ECO:0000256" key="1">
    <source>
        <dbReference type="ARBA" id="ARBA00004496"/>
    </source>
</evidence>
<dbReference type="Gene3D" id="3.90.870.10">
    <property type="entry name" value="DHBP synthase"/>
    <property type="match status" value="1"/>
</dbReference>
<keyword evidence="7 13" id="KW-0819">tRNA processing</keyword>
<keyword evidence="8 13" id="KW-0548">Nucleotidyltransferase</keyword>
<reference evidence="16" key="1">
    <citation type="journal article" date="2019" name="Int. J. Syst. Evol. Microbiol.">
        <title>The Global Catalogue of Microorganisms (GCM) 10K type strain sequencing project: providing services to taxonomists for standard genome sequencing and annotation.</title>
        <authorList>
            <consortium name="The Broad Institute Genomics Platform"/>
            <consortium name="The Broad Institute Genome Sequencing Center for Infectious Disease"/>
            <person name="Wu L."/>
            <person name="Ma J."/>
        </authorList>
    </citation>
    <scope>NUCLEOTIDE SEQUENCE [LARGE SCALE GENOMIC DNA]</scope>
    <source>
        <strain evidence="16">CCUG 61697</strain>
    </source>
</reference>
<comment type="subcellular location">
    <subcellularLocation>
        <location evidence="1 13">Cytoplasm</location>
    </subcellularLocation>
</comment>
<dbReference type="EC" id="2.7.7.87" evidence="3 13"/>
<keyword evidence="10 13" id="KW-0067">ATP-binding</keyword>
<feature type="domain" description="YrdC-like" evidence="14">
    <location>
        <begin position="8"/>
        <end position="195"/>
    </location>
</feature>
<evidence type="ECO:0000256" key="4">
    <source>
        <dbReference type="ARBA" id="ARBA00015492"/>
    </source>
</evidence>
<dbReference type="InterPro" id="IPR050156">
    <property type="entry name" value="TC-AMP_synthase_SUA5"/>
</dbReference>
<sequence length="317" mass="33363">MKVVARSENDFSRAALELAAGELVAFPTETVYGLGANALDSAAVARIFAAKSRPRFNPLIVHVHDFGVATEYAEFSSLAEELADAFWPGPLTLVLPRIENCALSPLVSAGLDTVALRSPAHKVARHLLETAQLPIAAPSANRSGRISPTSAADVQAELGDFPAMILDGGRCPIGLESTVLRITEDGPQILRSGALPREEIEEVLGRKLTSFGGEEGAPLSPGQLASHYAPESAIRLNVTDPGSGEAFMAFGPDAPPFEGPSINLSESGDLQEAAANFFSALRELDEADVTSIAVMPIPFTGLGEAINDRLQRAAAER</sequence>
<evidence type="ECO:0000256" key="9">
    <source>
        <dbReference type="ARBA" id="ARBA00022741"/>
    </source>
</evidence>
<evidence type="ECO:0000256" key="10">
    <source>
        <dbReference type="ARBA" id="ARBA00022840"/>
    </source>
</evidence>
<evidence type="ECO:0000256" key="11">
    <source>
        <dbReference type="ARBA" id="ARBA00029774"/>
    </source>
</evidence>
<dbReference type="Proteomes" id="UP001597102">
    <property type="component" value="Unassembled WGS sequence"/>
</dbReference>
<dbReference type="InterPro" id="IPR017945">
    <property type="entry name" value="DHBP_synth_RibB-like_a/b_dom"/>
</dbReference>
<evidence type="ECO:0000256" key="6">
    <source>
        <dbReference type="ARBA" id="ARBA00022679"/>
    </source>
</evidence>
<dbReference type="InterPro" id="IPR006070">
    <property type="entry name" value="Sua5-like_dom"/>
</dbReference>
<organism evidence="15 16">
    <name type="scientific">Methyloligella solikamskensis</name>
    <dbReference type="NCBI Taxonomy" id="1177756"/>
    <lineage>
        <taxon>Bacteria</taxon>
        <taxon>Pseudomonadati</taxon>
        <taxon>Pseudomonadota</taxon>
        <taxon>Alphaproteobacteria</taxon>
        <taxon>Hyphomicrobiales</taxon>
        <taxon>Hyphomicrobiaceae</taxon>
        <taxon>Methyloligella</taxon>
    </lineage>
</organism>
<evidence type="ECO:0000256" key="7">
    <source>
        <dbReference type="ARBA" id="ARBA00022694"/>
    </source>
</evidence>
<dbReference type="SUPFAM" id="SSF55821">
    <property type="entry name" value="YrdC/RibB"/>
    <property type="match status" value="1"/>
</dbReference>
<comment type="catalytic activity">
    <reaction evidence="12 13">
        <text>L-threonine + hydrogencarbonate + ATP = L-threonylcarbamoyladenylate + diphosphate + H2O</text>
        <dbReference type="Rhea" id="RHEA:36407"/>
        <dbReference type="ChEBI" id="CHEBI:15377"/>
        <dbReference type="ChEBI" id="CHEBI:17544"/>
        <dbReference type="ChEBI" id="CHEBI:30616"/>
        <dbReference type="ChEBI" id="CHEBI:33019"/>
        <dbReference type="ChEBI" id="CHEBI:57926"/>
        <dbReference type="ChEBI" id="CHEBI:73682"/>
        <dbReference type="EC" id="2.7.7.87"/>
    </reaction>
</comment>
<dbReference type="Pfam" id="PF03481">
    <property type="entry name" value="Sua5_C"/>
    <property type="match status" value="1"/>
</dbReference>
<keyword evidence="6 13" id="KW-0808">Transferase</keyword>
<evidence type="ECO:0000259" key="14">
    <source>
        <dbReference type="PROSITE" id="PS51163"/>
    </source>
</evidence>
<dbReference type="PANTHER" id="PTHR17490">
    <property type="entry name" value="SUA5"/>
    <property type="match status" value="1"/>
</dbReference>
<evidence type="ECO:0000256" key="5">
    <source>
        <dbReference type="ARBA" id="ARBA00022490"/>
    </source>
</evidence>
<evidence type="ECO:0000313" key="15">
    <source>
        <dbReference type="EMBL" id="MFD0988443.1"/>
    </source>
</evidence>
<evidence type="ECO:0000256" key="12">
    <source>
        <dbReference type="ARBA" id="ARBA00048366"/>
    </source>
</evidence>
<keyword evidence="9 13" id="KW-0547">Nucleotide-binding</keyword>
<evidence type="ECO:0000256" key="13">
    <source>
        <dbReference type="PIRNR" id="PIRNR004930"/>
    </source>
</evidence>
<evidence type="ECO:0000256" key="2">
    <source>
        <dbReference type="ARBA" id="ARBA00007663"/>
    </source>
</evidence>
<evidence type="ECO:0000313" key="16">
    <source>
        <dbReference type="Proteomes" id="UP001597102"/>
    </source>
</evidence>
<evidence type="ECO:0000256" key="3">
    <source>
        <dbReference type="ARBA" id="ARBA00012584"/>
    </source>
</evidence>
<comment type="function">
    <text evidence="13">Required for the formation of a threonylcarbamoyl group on adenosine at position 37 (t(6)A37) in tRNAs that read codons beginning with adenine.</text>
</comment>
<dbReference type="NCBIfam" id="TIGR00057">
    <property type="entry name" value="L-threonylcarbamoyladenylate synthase"/>
    <property type="match status" value="1"/>
</dbReference>
<protein>
    <recommendedName>
        <fullName evidence="4 13">Threonylcarbamoyl-AMP synthase</fullName>
        <shortName evidence="13">TC-AMP synthase</shortName>
        <ecNumber evidence="3 13">2.7.7.87</ecNumber>
    </recommendedName>
    <alternativeName>
        <fullName evidence="11 13">L-threonylcarbamoyladenylate synthase</fullName>
    </alternativeName>
</protein>
<comment type="caution">
    <text evidence="15">The sequence shown here is derived from an EMBL/GenBank/DDBJ whole genome shotgun (WGS) entry which is preliminary data.</text>
</comment>
<dbReference type="Gene3D" id="3.40.50.11030">
    <property type="entry name" value="Threonylcarbamoyl-AMP synthase, C-terminal domain"/>
    <property type="match status" value="1"/>
</dbReference>
<dbReference type="PIRSF" id="PIRSF004930">
    <property type="entry name" value="Tln_factor_SUA5"/>
    <property type="match status" value="1"/>
</dbReference>
<dbReference type="PANTHER" id="PTHR17490:SF16">
    <property type="entry name" value="THREONYLCARBAMOYL-AMP SYNTHASE"/>
    <property type="match status" value="1"/>
</dbReference>
<gene>
    <name evidence="15" type="ORF">ACFQ2F_15190</name>
</gene>
<keyword evidence="5 13" id="KW-0963">Cytoplasm</keyword>
<evidence type="ECO:0000256" key="8">
    <source>
        <dbReference type="ARBA" id="ARBA00022695"/>
    </source>
</evidence>
<name>A0ABW3JFV2_9HYPH</name>
<dbReference type="EMBL" id="JBHTJO010000002">
    <property type="protein sequence ID" value="MFD0988443.1"/>
    <property type="molecule type" value="Genomic_DNA"/>
</dbReference>